<evidence type="ECO:0000313" key="7">
    <source>
        <dbReference type="EMBL" id="BBY71341.1"/>
    </source>
</evidence>
<reference evidence="7 8" key="1">
    <citation type="journal article" date="2019" name="Emerg. Microbes Infect.">
        <title>Comprehensive subspecies identification of 175 nontuberculous mycobacteria species based on 7547 genomic profiles.</title>
        <authorList>
            <person name="Matsumoto Y."/>
            <person name="Kinjo T."/>
            <person name="Motooka D."/>
            <person name="Nabeya D."/>
            <person name="Jung N."/>
            <person name="Uechi K."/>
            <person name="Horii T."/>
            <person name="Iida T."/>
            <person name="Fujita J."/>
            <person name="Nakamura S."/>
        </authorList>
    </citation>
    <scope>NUCLEOTIDE SEQUENCE [LARGE SCALE GENOMIC DNA]</scope>
    <source>
        <strain evidence="7 8">JCM 30622</strain>
    </source>
</reference>
<proteinExistence type="inferred from homology"/>
<dbReference type="InterPro" id="IPR016160">
    <property type="entry name" value="Ald_DH_CS_CYS"/>
</dbReference>
<dbReference type="InterPro" id="IPR012394">
    <property type="entry name" value="Aldehyde_DH_NAD(P)"/>
</dbReference>
<dbReference type="PROSITE" id="PS00070">
    <property type="entry name" value="ALDEHYDE_DEHYDR_CYS"/>
    <property type="match status" value="1"/>
</dbReference>
<feature type="domain" description="Aldehyde dehydrogenase" evidence="6">
    <location>
        <begin position="5"/>
        <end position="422"/>
    </location>
</feature>
<dbReference type="PANTHER" id="PTHR43570:SF16">
    <property type="entry name" value="ALDEHYDE DEHYDROGENASE TYPE III, ISOFORM Q"/>
    <property type="match status" value="1"/>
</dbReference>
<evidence type="ECO:0000256" key="5">
    <source>
        <dbReference type="RuleBase" id="RU003345"/>
    </source>
</evidence>
<name>A0ABM7KB28_9MYCO</name>
<sequence length="451" mass="49234">MTASDVLADMRRAFESGRTRPLEWRRLQLEGIERMCMEREADIAAALAKDLGRSAVEAWLGDVASTKAEAAFARKNLRKWMRRQRISVPMAQLPARAWVQYDPLGTVLVIGPWNYPFYLSMAPVVAAVAAGNCVVVKPSELAPATSSLIADLVPRYLDADAVRVVEGDAATTQTLLSAGFDHAFFTGGTEVGRKIMAAAAPTLTPVTLELGGKSPAIVTADADVAVTARRLAYTKFINSGQTCIAPDYVLVEPTVADELVDEICLWVERFRSASDLPIVNERQFDRLIGLIADTTGDVVFGGNSDRATMRIEPTLIVDPAPDEPVMTEEIFGPILPIITVDSVDAACQYVNQKPKPLALYIFSKKAEQARQIIDRTPSGGVVVNHAMMHCLVPQLPFGGVGASGMGDYHGRWGFETMSHRRAVLAKTSRPDPSIVYPPYSRTALRLMRRMF</sequence>
<dbReference type="Gene3D" id="3.40.309.10">
    <property type="entry name" value="Aldehyde Dehydrogenase, Chain A, domain 2"/>
    <property type="match status" value="1"/>
</dbReference>
<dbReference type="PANTHER" id="PTHR43570">
    <property type="entry name" value="ALDEHYDE DEHYDROGENASE"/>
    <property type="match status" value="1"/>
</dbReference>
<dbReference type="InterPro" id="IPR016163">
    <property type="entry name" value="Ald_DH_C"/>
</dbReference>
<keyword evidence="2 3" id="KW-0560">Oxidoreductase</keyword>
<accession>A0ABM7KB28</accession>
<dbReference type="SUPFAM" id="SSF53720">
    <property type="entry name" value="ALDH-like"/>
    <property type="match status" value="1"/>
</dbReference>
<dbReference type="InterPro" id="IPR016162">
    <property type="entry name" value="Ald_DH_N"/>
</dbReference>
<dbReference type="InterPro" id="IPR029510">
    <property type="entry name" value="Ald_DH_CS_GLU"/>
</dbReference>
<evidence type="ECO:0000256" key="3">
    <source>
        <dbReference type="PIRNR" id="PIRNR036492"/>
    </source>
</evidence>
<dbReference type="InterPro" id="IPR016161">
    <property type="entry name" value="Ald_DH/histidinol_DH"/>
</dbReference>
<evidence type="ECO:0000256" key="4">
    <source>
        <dbReference type="PROSITE-ProRule" id="PRU10007"/>
    </source>
</evidence>
<comment type="similarity">
    <text evidence="1 3 5">Belongs to the aldehyde dehydrogenase family.</text>
</comment>
<evidence type="ECO:0000256" key="2">
    <source>
        <dbReference type="ARBA" id="ARBA00023002"/>
    </source>
</evidence>
<dbReference type="CDD" id="cd07087">
    <property type="entry name" value="ALDH_F3-13-14_CALDH-like"/>
    <property type="match status" value="1"/>
</dbReference>
<keyword evidence="8" id="KW-1185">Reference proteome</keyword>
<dbReference type="Pfam" id="PF00171">
    <property type="entry name" value="Aldedh"/>
    <property type="match status" value="1"/>
</dbReference>
<gene>
    <name evidence="7" type="ORF">MPRI_35280</name>
</gene>
<organism evidence="7 8">
    <name type="scientific">Mycobacterium paraintracellulare</name>
    <dbReference type="NCBI Taxonomy" id="1138383"/>
    <lineage>
        <taxon>Bacteria</taxon>
        <taxon>Bacillati</taxon>
        <taxon>Actinomycetota</taxon>
        <taxon>Actinomycetes</taxon>
        <taxon>Mycobacteriales</taxon>
        <taxon>Mycobacteriaceae</taxon>
        <taxon>Mycobacterium</taxon>
        <taxon>Mycobacterium avium complex (MAC)</taxon>
    </lineage>
</organism>
<dbReference type="Gene3D" id="3.40.605.10">
    <property type="entry name" value="Aldehyde Dehydrogenase, Chain A, domain 1"/>
    <property type="match status" value="1"/>
</dbReference>
<evidence type="ECO:0000259" key="6">
    <source>
        <dbReference type="Pfam" id="PF00171"/>
    </source>
</evidence>
<dbReference type="Proteomes" id="UP000466578">
    <property type="component" value="Chromosome"/>
</dbReference>
<feature type="active site" evidence="4">
    <location>
        <position position="209"/>
    </location>
</feature>
<protein>
    <recommendedName>
        <fullName evidence="3">Aldehyde dehydrogenase</fullName>
    </recommendedName>
</protein>
<dbReference type="InterPro" id="IPR015590">
    <property type="entry name" value="Aldehyde_DH_dom"/>
</dbReference>
<dbReference type="PIRSF" id="PIRSF036492">
    <property type="entry name" value="ALDH"/>
    <property type="match status" value="1"/>
</dbReference>
<dbReference type="EMBL" id="AP022597">
    <property type="protein sequence ID" value="BBY71341.1"/>
    <property type="molecule type" value="Genomic_DNA"/>
</dbReference>
<evidence type="ECO:0000256" key="1">
    <source>
        <dbReference type="ARBA" id="ARBA00009986"/>
    </source>
</evidence>
<dbReference type="PROSITE" id="PS00687">
    <property type="entry name" value="ALDEHYDE_DEHYDR_GLU"/>
    <property type="match status" value="1"/>
</dbReference>
<evidence type="ECO:0000313" key="8">
    <source>
        <dbReference type="Proteomes" id="UP000466578"/>
    </source>
</evidence>